<dbReference type="InterPro" id="IPR043502">
    <property type="entry name" value="DNA/RNA_pol_sf"/>
</dbReference>
<dbReference type="Gene3D" id="3.30.70.270">
    <property type="match status" value="1"/>
</dbReference>
<dbReference type="PROSITE" id="PS50878">
    <property type="entry name" value="RT_POL"/>
    <property type="match status" value="1"/>
</dbReference>
<name>A0A3P7QV63_CYLGO</name>
<dbReference type="Proteomes" id="UP000271889">
    <property type="component" value="Unassembled WGS sequence"/>
</dbReference>
<keyword evidence="4" id="KW-1185">Reference proteome</keyword>
<dbReference type="AlphaFoldDB" id="A0A3P7QV63"/>
<evidence type="ECO:0000256" key="1">
    <source>
        <dbReference type="SAM" id="MobiDB-lite"/>
    </source>
</evidence>
<feature type="domain" description="Reverse transcriptase" evidence="2">
    <location>
        <begin position="1"/>
        <end position="54"/>
    </location>
</feature>
<reference evidence="3 4" key="1">
    <citation type="submission" date="2018-11" db="EMBL/GenBank/DDBJ databases">
        <authorList>
            <consortium name="Pathogen Informatics"/>
        </authorList>
    </citation>
    <scope>NUCLEOTIDE SEQUENCE [LARGE SCALE GENOMIC DNA]</scope>
</reference>
<sequence>MYLDDWAIFAGSRQERIRYTRYALKVFAMLGLRVNTEKSVLTPRQNLHFLGIDIDTIAMRFTLPKQPDYKAKRGRWQPTRKWEPETSLNFSGE</sequence>
<gene>
    <name evidence="3" type="ORF">CGOC_LOCUS12738</name>
</gene>
<dbReference type="InterPro" id="IPR043128">
    <property type="entry name" value="Rev_trsase/Diguanyl_cyclase"/>
</dbReference>
<protein>
    <recommendedName>
        <fullName evidence="2">Reverse transcriptase domain-containing protein</fullName>
    </recommendedName>
</protein>
<dbReference type="SUPFAM" id="SSF56672">
    <property type="entry name" value="DNA/RNA polymerases"/>
    <property type="match status" value="1"/>
</dbReference>
<accession>A0A3P7QV63</accession>
<dbReference type="OrthoDB" id="5867504at2759"/>
<evidence type="ECO:0000313" key="3">
    <source>
        <dbReference type="EMBL" id="VDN34786.1"/>
    </source>
</evidence>
<dbReference type="EMBL" id="UYRV01125368">
    <property type="protein sequence ID" value="VDN34786.1"/>
    <property type="molecule type" value="Genomic_DNA"/>
</dbReference>
<evidence type="ECO:0000313" key="4">
    <source>
        <dbReference type="Proteomes" id="UP000271889"/>
    </source>
</evidence>
<dbReference type="InterPro" id="IPR000477">
    <property type="entry name" value="RT_dom"/>
</dbReference>
<organism evidence="3 4">
    <name type="scientific">Cylicostephanus goldi</name>
    <name type="common">Nematode worm</name>
    <dbReference type="NCBI Taxonomy" id="71465"/>
    <lineage>
        <taxon>Eukaryota</taxon>
        <taxon>Metazoa</taxon>
        <taxon>Ecdysozoa</taxon>
        <taxon>Nematoda</taxon>
        <taxon>Chromadorea</taxon>
        <taxon>Rhabditida</taxon>
        <taxon>Rhabditina</taxon>
        <taxon>Rhabditomorpha</taxon>
        <taxon>Strongyloidea</taxon>
        <taxon>Strongylidae</taxon>
        <taxon>Cylicostephanus</taxon>
    </lineage>
</organism>
<proteinExistence type="predicted"/>
<evidence type="ECO:0000259" key="2">
    <source>
        <dbReference type="PROSITE" id="PS50878"/>
    </source>
</evidence>
<feature type="region of interest" description="Disordered" evidence="1">
    <location>
        <begin position="70"/>
        <end position="93"/>
    </location>
</feature>